<dbReference type="EMBL" id="BPLQ01006370">
    <property type="protein sequence ID" value="GIY21962.1"/>
    <property type="molecule type" value="Genomic_DNA"/>
</dbReference>
<dbReference type="Proteomes" id="UP001054837">
    <property type="component" value="Unassembled WGS sequence"/>
</dbReference>
<proteinExistence type="predicted"/>
<feature type="region of interest" description="Disordered" evidence="1">
    <location>
        <begin position="64"/>
        <end position="101"/>
    </location>
</feature>
<gene>
    <name evidence="2" type="ORF">CDAR_399591</name>
</gene>
<reference evidence="2 3" key="1">
    <citation type="submission" date="2021-06" db="EMBL/GenBank/DDBJ databases">
        <title>Caerostris darwini draft genome.</title>
        <authorList>
            <person name="Kono N."/>
            <person name="Arakawa K."/>
        </authorList>
    </citation>
    <scope>NUCLEOTIDE SEQUENCE [LARGE SCALE GENOMIC DNA]</scope>
</reference>
<feature type="compositionally biased region" description="Basic and acidic residues" evidence="1">
    <location>
        <begin position="85"/>
        <end position="101"/>
    </location>
</feature>
<comment type="caution">
    <text evidence="2">The sequence shown here is derived from an EMBL/GenBank/DDBJ whole genome shotgun (WGS) entry which is preliminary data.</text>
</comment>
<keyword evidence="3" id="KW-1185">Reference proteome</keyword>
<organism evidence="2 3">
    <name type="scientific">Caerostris darwini</name>
    <dbReference type="NCBI Taxonomy" id="1538125"/>
    <lineage>
        <taxon>Eukaryota</taxon>
        <taxon>Metazoa</taxon>
        <taxon>Ecdysozoa</taxon>
        <taxon>Arthropoda</taxon>
        <taxon>Chelicerata</taxon>
        <taxon>Arachnida</taxon>
        <taxon>Araneae</taxon>
        <taxon>Araneomorphae</taxon>
        <taxon>Entelegynae</taxon>
        <taxon>Araneoidea</taxon>
        <taxon>Araneidae</taxon>
        <taxon>Caerostris</taxon>
    </lineage>
</organism>
<evidence type="ECO:0000256" key="1">
    <source>
        <dbReference type="SAM" id="MobiDB-lite"/>
    </source>
</evidence>
<protein>
    <submittedName>
        <fullName evidence="2">Uncharacterized protein</fullName>
    </submittedName>
</protein>
<sequence>MTAITDRLGSQRLIELACHLSVSTIVQFIITVATFETFQNREKRPFAAASTIPMCATAGEIYHSSSTSSDRDALGQPPGQRTVIGKREGGIRQDFARGNRC</sequence>
<evidence type="ECO:0000313" key="2">
    <source>
        <dbReference type="EMBL" id="GIY21962.1"/>
    </source>
</evidence>
<evidence type="ECO:0000313" key="3">
    <source>
        <dbReference type="Proteomes" id="UP001054837"/>
    </source>
</evidence>
<dbReference type="AlphaFoldDB" id="A0AAV4RNA2"/>
<accession>A0AAV4RNA2</accession>
<name>A0AAV4RNA2_9ARAC</name>